<dbReference type="GeneID" id="17265666"/>
<dbReference type="Pfam" id="PF01210">
    <property type="entry name" value="NAD_Gly3P_dh_N"/>
    <property type="match status" value="1"/>
</dbReference>
<dbReference type="STRING" id="2903.R1CCK8"/>
<dbReference type="GO" id="GO:0046168">
    <property type="term" value="P:glycerol-3-phosphate catabolic process"/>
    <property type="evidence" value="ECO:0007669"/>
    <property type="project" value="InterPro"/>
</dbReference>
<dbReference type="EnsemblProtists" id="EOD20127">
    <property type="protein sequence ID" value="EOD20127"/>
    <property type="gene ID" value="EMIHUDRAFT_48387"/>
</dbReference>
<dbReference type="RefSeq" id="XP_005772556.1">
    <property type="nucleotide sequence ID" value="XM_005772499.1"/>
</dbReference>
<dbReference type="HOGENOM" id="CLU_161595_1_0_1"/>
<evidence type="ECO:0000313" key="4">
    <source>
        <dbReference type="Proteomes" id="UP000013827"/>
    </source>
</evidence>
<dbReference type="PANTHER" id="PTHR11728">
    <property type="entry name" value="GLYCEROL-3-PHOSPHATE DEHYDROGENASE"/>
    <property type="match status" value="1"/>
</dbReference>
<sequence>VALIGSGNWGSAIATEIGINAKACADFEDEVHMWVFEEYVKEEDGKPLTQVINELNENVIYLPGIKLPKNIIAKPDIKECVMGATMMVFVIPHNFL</sequence>
<protein>
    <recommendedName>
        <fullName evidence="2">Glycerol-3-phosphate dehydrogenase NAD-dependent N-terminal domain-containing protein</fullName>
    </recommendedName>
</protein>
<evidence type="ECO:0000313" key="3">
    <source>
        <dbReference type="EnsemblProtists" id="EOD20127"/>
    </source>
</evidence>
<dbReference type="AlphaFoldDB" id="A0A0D3J9E2"/>
<dbReference type="OMA" id="NEDHENY"/>
<organism evidence="3 4">
    <name type="scientific">Emiliania huxleyi (strain CCMP1516)</name>
    <dbReference type="NCBI Taxonomy" id="280463"/>
    <lineage>
        <taxon>Eukaryota</taxon>
        <taxon>Haptista</taxon>
        <taxon>Haptophyta</taxon>
        <taxon>Prymnesiophyceae</taxon>
        <taxon>Isochrysidales</taxon>
        <taxon>Noelaerhabdaceae</taxon>
        <taxon>Emiliania</taxon>
    </lineage>
</organism>
<reference evidence="3" key="2">
    <citation type="submission" date="2024-10" db="UniProtKB">
        <authorList>
            <consortium name="EnsemblProtists"/>
        </authorList>
    </citation>
    <scope>IDENTIFICATION</scope>
</reference>
<accession>A0A0D3J9E2</accession>
<dbReference type="InterPro" id="IPR006168">
    <property type="entry name" value="G3P_DH_NAD-dep"/>
</dbReference>
<evidence type="ECO:0000259" key="2">
    <source>
        <dbReference type="Pfam" id="PF01210"/>
    </source>
</evidence>
<name>A0A0D3J9E2_EMIH1</name>
<dbReference type="PRINTS" id="PR00077">
    <property type="entry name" value="GPDHDRGNASE"/>
</dbReference>
<reference evidence="4" key="1">
    <citation type="journal article" date="2013" name="Nature">
        <title>Pan genome of the phytoplankton Emiliania underpins its global distribution.</title>
        <authorList>
            <person name="Read B.A."/>
            <person name="Kegel J."/>
            <person name="Klute M.J."/>
            <person name="Kuo A."/>
            <person name="Lefebvre S.C."/>
            <person name="Maumus F."/>
            <person name="Mayer C."/>
            <person name="Miller J."/>
            <person name="Monier A."/>
            <person name="Salamov A."/>
            <person name="Young J."/>
            <person name="Aguilar M."/>
            <person name="Claverie J.M."/>
            <person name="Frickenhaus S."/>
            <person name="Gonzalez K."/>
            <person name="Herman E.K."/>
            <person name="Lin Y.C."/>
            <person name="Napier J."/>
            <person name="Ogata H."/>
            <person name="Sarno A.F."/>
            <person name="Shmutz J."/>
            <person name="Schroeder D."/>
            <person name="de Vargas C."/>
            <person name="Verret F."/>
            <person name="von Dassow P."/>
            <person name="Valentin K."/>
            <person name="Van de Peer Y."/>
            <person name="Wheeler G."/>
            <person name="Dacks J.B."/>
            <person name="Delwiche C.F."/>
            <person name="Dyhrman S.T."/>
            <person name="Glockner G."/>
            <person name="John U."/>
            <person name="Richards T."/>
            <person name="Worden A.Z."/>
            <person name="Zhang X."/>
            <person name="Grigoriev I.V."/>
            <person name="Allen A.E."/>
            <person name="Bidle K."/>
            <person name="Borodovsky M."/>
            <person name="Bowler C."/>
            <person name="Brownlee C."/>
            <person name="Cock J.M."/>
            <person name="Elias M."/>
            <person name="Gladyshev V.N."/>
            <person name="Groth M."/>
            <person name="Guda C."/>
            <person name="Hadaegh A."/>
            <person name="Iglesias-Rodriguez M.D."/>
            <person name="Jenkins J."/>
            <person name="Jones B.M."/>
            <person name="Lawson T."/>
            <person name="Leese F."/>
            <person name="Lindquist E."/>
            <person name="Lobanov A."/>
            <person name="Lomsadze A."/>
            <person name="Malik S.B."/>
            <person name="Marsh M.E."/>
            <person name="Mackinder L."/>
            <person name="Mock T."/>
            <person name="Mueller-Roeber B."/>
            <person name="Pagarete A."/>
            <person name="Parker M."/>
            <person name="Probert I."/>
            <person name="Quesneville H."/>
            <person name="Raines C."/>
            <person name="Rensing S.A."/>
            <person name="Riano-Pachon D.M."/>
            <person name="Richier S."/>
            <person name="Rokitta S."/>
            <person name="Shiraiwa Y."/>
            <person name="Soanes D.M."/>
            <person name="van der Giezen M."/>
            <person name="Wahlund T.M."/>
            <person name="Williams B."/>
            <person name="Wilson W."/>
            <person name="Wolfe G."/>
            <person name="Wurch L.L."/>
        </authorList>
    </citation>
    <scope>NUCLEOTIDE SEQUENCE</scope>
</reference>
<dbReference type="GO" id="GO:0051287">
    <property type="term" value="F:NAD binding"/>
    <property type="evidence" value="ECO:0007669"/>
    <property type="project" value="InterPro"/>
</dbReference>
<dbReference type="SUPFAM" id="SSF51735">
    <property type="entry name" value="NAD(P)-binding Rossmann-fold domains"/>
    <property type="match status" value="1"/>
</dbReference>
<dbReference type="GO" id="GO:0005829">
    <property type="term" value="C:cytosol"/>
    <property type="evidence" value="ECO:0007669"/>
    <property type="project" value="TreeGrafter"/>
</dbReference>
<keyword evidence="1" id="KW-0520">NAD</keyword>
<feature type="domain" description="Glycerol-3-phosphate dehydrogenase NAD-dependent N-terminal" evidence="2">
    <location>
        <begin position="1"/>
        <end position="96"/>
    </location>
</feature>
<dbReference type="Gene3D" id="3.40.50.720">
    <property type="entry name" value="NAD(P)-binding Rossmann-like Domain"/>
    <property type="match status" value="1"/>
</dbReference>
<evidence type="ECO:0000256" key="1">
    <source>
        <dbReference type="ARBA" id="ARBA00023027"/>
    </source>
</evidence>
<dbReference type="InterPro" id="IPR036291">
    <property type="entry name" value="NAD(P)-bd_dom_sf"/>
</dbReference>
<dbReference type="Proteomes" id="UP000013827">
    <property type="component" value="Unassembled WGS sequence"/>
</dbReference>
<dbReference type="PANTHER" id="PTHR11728:SF8">
    <property type="entry name" value="GLYCEROL-3-PHOSPHATE DEHYDROGENASE [NAD(+)]-RELATED"/>
    <property type="match status" value="1"/>
</dbReference>
<dbReference type="KEGG" id="ehx:EMIHUDRAFT_48387"/>
<dbReference type="PaxDb" id="2903-EOD20127"/>
<dbReference type="GO" id="GO:0047952">
    <property type="term" value="F:glycerol-3-phosphate dehydrogenase [NAD(P)+] activity"/>
    <property type="evidence" value="ECO:0007669"/>
    <property type="project" value="TreeGrafter"/>
</dbReference>
<proteinExistence type="predicted"/>
<dbReference type="eggNOG" id="KOG2711">
    <property type="taxonomic scope" value="Eukaryota"/>
</dbReference>
<keyword evidence="4" id="KW-1185">Reference proteome</keyword>
<dbReference type="InterPro" id="IPR011128">
    <property type="entry name" value="G3P_DH_NAD-dep_N"/>
</dbReference>
<dbReference type="GO" id="GO:0005634">
    <property type="term" value="C:nucleus"/>
    <property type="evidence" value="ECO:0007669"/>
    <property type="project" value="TreeGrafter"/>
</dbReference>